<dbReference type="InterPro" id="IPR016130">
    <property type="entry name" value="Tyr_Pase_AS"/>
</dbReference>
<keyword evidence="3" id="KW-0945">Host-virus interaction</keyword>
<dbReference type="InterPro" id="IPR000340">
    <property type="entry name" value="Dual-sp_phosphatase_cat-dom"/>
</dbReference>
<protein>
    <submittedName>
        <fullName evidence="12">DSP DUSP11</fullName>
    </submittedName>
</protein>
<evidence type="ECO:0000259" key="11">
    <source>
        <dbReference type="PROSITE" id="PS50056"/>
    </source>
</evidence>
<dbReference type="InterPro" id="IPR051029">
    <property type="entry name" value="mRNA_Capping_Enz/RNA_Phosphat"/>
</dbReference>
<sequence length="332" mass="37694">MGKKSAKYYNTLPDKWLNYVPIGDVIKNTRFIAFKVPLNKKYDKAIKDPMDKFYVDDLLNRLRDSGKELGMIIDLSYSFKYYNPELLPSNIRHVKIMLKGRGQIPTIDDMNRFSLEVNRFLEVNRSNNKLIGVHCTHGLNRTGYMICRYMIEVYGINPIAAIEMFSDARKHKIERPSYILDLMERKHLITKSPIMVNADSDNNSTPVKVNVVDNIPYVRVKTASTCVTVETVKEDTPTCVTVETVKEDTPTCVTVETVKKDTPTCVTVETVKKDTPTCVTVETVKKDTPTCVTVETVETVKEDTPTCVTVETVETVKNGLTVEISMMENLKL</sequence>
<evidence type="ECO:0000256" key="4">
    <source>
        <dbReference type="ARBA" id="ARBA00022632"/>
    </source>
</evidence>
<evidence type="ECO:0000256" key="3">
    <source>
        <dbReference type="ARBA" id="ARBA00022581"/>
    </source>
</evidence>
<dbReference type="InterPro" id="IPR029021">
    <property type="entry name" value="Prot-tyrosine_phosphatase-like"/>
</dbReference>
<dbReference type="Gene3D" id="3.90.190.10">
    <property type="entry name" value="Protein tyrosine phosphatase superfamily"/>
    <property type="match status" value="1"/>
</dbReference>
<evidence type="ECO:0000256" key="1">
    <source>
        <dbReference type="ARBA" id="ARBA00004192"/>
    </source>
</evidence>
<dbReference type="EMBL" id="OQ865376">
    <property type="protein sequence ID" value="WHV01199.1"/>
    <property type="molecule type" value="Genomic_DNA"/>
</dbReference>
<evidence type="ECO:0000256" key="5">
    <source>
        <dbReference type="ARBA" id="ARBA00022830"/>
    </source>
</evidence>
<evidence type="ECO:0000256" key="2">
    <source>
        <dbReference type="ARBA" id="ARBA00011738"/>
    </source>
</evidence>
<comment type="subcellular location">
    <subcellularLocation>
        <location evidence="1">Host cytoplasm</location>
    </subcellularLocation>
</comment>
<dbReference type="GO" id="GO:0004484">
    <property type="term" value="F:mRNA guanylyltransferase activity"/>
    <property type="evidence" value="ECO:0007669"/>
    <property type="project" value="TreeGrafter"/>
</dbReference>
<evidence type="ECO:0000256" key="10">
    <source>
        <dbReference type="ARBA" id="ARBA00047339"/>
    </source>
</evidence>
<keyword evidence="5" id="KW-1114">Inhibition of host interferon signaling pathway by virus</keyword>
<dbReference type="InterPro" id="IPR000387">
    <property type="entry name" value="Tyr_Pase_dom"/>
</dbReference>
<dbReference type="PANTHER" id="PTHR10367">
    <property type="entry name" value="MRNA-CAPPING ENZYME"/>
    <property type="match status" value="1"/>
</dbReference>
<dbReference type="SUPFAM" id="SSF52799">
    <property type="entry name" value="(Phosphotyrosine protein) phosphatases II"/>
    <property type="match status" value="1"/>
</dbReference>
<keyword evidence="6" id="KW-1105">Inhibition of host STAT1 by virus</keyword>
<dbReference type="Pfam" id="PF00782">
    <property type="entry name" value="DSPc"/>
    <property type="match status" value="1"/>
</dbReference>
<dbReference type="GO" id="GO:0039563">
    <property type="term" value="P:symbiont-mediated suppression of host JAK-STAT cascade via inhibition of STAT1 activity"/>
    <property type="evidence" value="ECO:0007669"/>
    <property type="project" value="UniProtKB-KW"/>
</dbReference>
<dbReference type="GO" id="GO:0039502">
    <property type="term" value="P:symbiont-mediated suppression of host type I interferon-mediated signaling pathway"/>
    <property type="evidence" value="ECO:0007669"/>
    <property type="project" value="UniProtKB-KW"/>
</dbReference>
<keyword evidence="9" id="KW-0899">Viral immunoevasion</keyword>
<dbReference type="GO" id="GO:0030430">
    <property type="term" value="C:host cell cytoplasm"/>
    <property type="evidence" value="ECO:0007669"/>
    <property type="project" value="UniProtKB-SubCell"/>
</dbReference>
<keyword evidence="4" id="KW-1090">Inhibition of host innate immune response by virus</keyword>
<feature type="domain" description="Tyrosine specific protein phosphatases" evidence="11">
    <location>
        <begin position="111"/>
        <end position="180"/>
    </location>
</feature>
<evidence type="ECO:0000256" key="9">
    <source>
        <dbReference type="ARBA" id="ARBA00023280"/>
    </source>
</evidence>
<dbReference type="GO" id="GO:0006370">
    <property type="term" value="P:7-methylguanosine mRNA capping"/>
    <property type="evidence" value="ECO:0007669"/>
    <property type="project" value="TreeGrafter"/>
</dbReference>
<reference evidence="12" key="1">
    <citation type="submission" date="2023-04" db="EMBL/GenBank/DDBJ databases">
        <title>Genomic characterization of avipoxvirus isolates from Andean condor (Vultur gryphus).</title>
        <authorList>
            <person name="Butt S.L."/>
            <person name="Do Nascimento G.M."/>
            <person name="Tripathy D.N."/>
            <person name="Diel D.G."/>
        </authorList>
    </citation>
    <scope>NUCLEOTIDE SEQUENCE</scope>
    <source>
        <strain evidence="12">CDPV99</strain>
    </source>
</reference>
<dbReference type="PANTHER" id="PTHR10367:SF17">
    <property type="entry name" value="MRNA-CAPPING ENZYME"/>
    <property type="match status" value="1"/>
</dbReference>
<proteinExistence type="predicted"/>
<organism evidence="12">
    <name type="scientific">Condorpox virus</name>
    <dbReference type="NCBI Taxonomy" id="3049970"/>
    <lineage>
        <taxon>Viruses</taxon>
        <taxon>Varidnaviria</taxon>
        <taxon>Bamfordvirae</taxon>
        <taxon>Nucleocytoviricota</taxon>
        <taxon>Pokkesviricetes</taxon>
        <taxon>Chitovirales</taxon>
        <taxon>Poxviridae</taxon>
        <taxon>Chordopoxvirinae</taxon>
        <taxon>Avipoxvirus</taxon>
    </lineage>
</organism>
<evidence type="ECO:0000313" key="12">
    <source>
        <dbReference type="EMBL" id="WHV01199.1"/>
    </source>
</evidence>
<dbReference type="PROSITE" id="PS50056">
    <property type="entry name" value="TYR_PHOSPHATASE_2"/>
    <property type="match status" value="1"/>
</dbReference>
<evidence type="ECO:0000256" key="7">
    <source>
        <dbReference type="ARBA" id="ARBA00023200"/>
    </source>
</evidence>
<accession>A0AAT9UPT5</accession>
<keyword evidence="8" id="KW-0922">Interferon antiviral system evasion</keyword>
<comment type="subunit">
    <text evidence="2">Homodimer.</text>
</comment>
<comment type="catalytic activity">
    <reaction evidence="10">
        <text>O-phospho-L-seryl-[protein] + H2O = L-seryl-[protein] + phosphate</text>
        <dbReference type="Rhea" id="RHEA:20629"/>
        <dbReference type="Rhea" id="RHEA-COMP:9863"/>
        <dbReference type="Rhea" id="RHEA-COMP:11604"/>
        <dbReference type="ChEBI" id="CHEBI:15377"/>
        <dbReference type="ChEBI" id="CHEBI:29999"/>
        <dbReference type="ChEBI" id="CHEBI:43474"/>
        <dbReference type="ChEBI" id="CHEBI:83421"/>
    </reaction>
</comment>
<keyword evidence="7" id="KW-1035">Host cytoplasm</keyword>
<gene>
    <name evidence="12" type="ORF">CDPV99-083</name>
</gene>
<evidence type="ECO:0000256" key="6">
    <source>
        <dbReference type="ARBA" id="ARBA00022961"/>
    </source>
</evidence>
<evidence type="ECO:0000256" key="8">
    <source>
        <dbReference type="ARBA" id="ARBA00023258"/>
    </source>
</evidence>
<dbReference type="GO" id="GO:0052170">
    <property type="term" value="P:symbiont-mediated suppression of host innate immune response"/>
    <property type="evidence" value="ECO:0007669"/>
    <property type="project" value="UniProtKB-KW"/>
</dbReference>
<dbReference type="PROSITE" id="PS00383">
    <property type="entry name" value="TYR_PHOSPHATASE_1"/>
    <property type="match status" value="1"/>
</dbReference>
<name>A0AAT9UPT5_9POXV</name>